<evidence type="ECO:0000313" key="2">
    <source>
        <dbReference type="Proteomes" id="UP000823399"/>
    </source>
</evidence>
<keyword evidence="2" id="KW-1185">Reference proteome</keyword>
<evidence type="ECO:0000313" key="1">
    <source>
        <dbReference type="EMBL" id="KAG2120977.1"/>
    </source>
</evidence>
<gene>
    <name evidence="1" type="ORF">F5147DRAFT_663878</name>
</gene>
<dbReference type="Proteomes" id="UP000823399">
    <property type="component" value="Unassembled WGS sequence"/>
</dbReference>
<dbReference type="RefSeq" id="XP_041300353.1">
    <property type="nucleotide sequence ID" value="XM_041434941.1"/>
</dbReference>
<organism evidence="1 2">
    <name type="scientific">Suillus discolor</name>
    <dbReference type="NCBI Taxonomy" id="1912936"/>
    <lineage>
        <taxon>Eukaryota</taxon>
        <taxon>Fungi</taxon>
        <taxon>Dikarya</taxon>
        <taxon>Basidiomycota</taxon>
        <taxon>Agaricomycotina</taxon>
        <taxon>Agaricomycetes</taxon>
        <taxon>Agaricomycetidae</taxon>
        <taxon>Boletales</taxon>
        <taxon>Suillineae</taxon>
        <taxon>Suillaceae</taxon>
        <taxon>Suillus</taxon>
    </lineage>
</organism>
<proteinExistence type="predicted"/>
<comment type="caution">
    <text evidence="1">The sequence shown here is derived from an EMBL/GenBank/DDBJ whole genome shotgun (WGS) entry which is preliminary data.</text>
</comment>
<dbReference type="GeneID" id="64697200"/>
<name>A0A9P7K0S2_9AGAM</name>
<protein>
    <submittedName>
        <fullName evidence="1">Uncharacterized protein</fullName>
    </submittedName>
</protein>
<dbReference type="EMBL" id="JABBWM010000001">
    <property type="protein sequence ID" value="KAG2120977.1"/>
    <property type="molecule type" value="Genomic_DNA"/>
</dbReference>
<accession>A0A9P7K0S2</accession>
<reference evidence="1" key="1">
    <citation type="journal article" date="2020" name="New Phytol.">
        <title>Comparative genomics reveals dynamic genome evolution in host specialist ectomycorrhizal fungi.</title>
        <authorList>
            <person name="Lofgren L.A."/>
            <person name="Nguyen N.H."/>
            <person name="Vilgalys R."/>
            <person name="Ruytinx J."/>
            <person name="Liao H.L."/>
            <person name="Branco S."/>
            <person name="Kuo A."/>
            <person name="LaButti K."/>
            <person name="Lipzen A."/>
            <person name="Andreopoulos W."/>
            <person name="Pangilinan J."/>
            <person name="Riley R."/>
            <person name="Hundley H."/>
            <person name="Na H."/>
            <person name="Barry K."/>
            <person name="Grigoriev I.V."/>
            <person name="Stajich J.E."/>
            <person name="Kennedy P.G."/>
        </authorList>
    </citation>
    <scope>NUCLEOTIDE SEQUENCE</scope>
    <source>
        <strain evidence="1">FC423</strain>
    </source>
</reference>
<sequence>MRRWRSQGPLLHKYVCIVLIASEARGVMIRVMLIVRQQLELDVVLSNYTRCPLMILCFPSIAGFADRDWCQ</sequence>
<dbReference type="AlphaFoldDB" id="A0A9P7K0S2"/>